<keyword evidence="3" id="KW-1185">Reference proteome</keyword>
<dbReference type="Proteomes" id="UP000565441">
    <property type="component" value="Unassembled WGS sequence"/>
</dbReference>
<protein>
    <submittedName>
        <fullName evidence="2">Uncharacterized protein</fullName>
    </submittedName>
</protein>
<gene>
    <name evidence="2" type="ORF">D9615_010695</name>
</gene>
<reference evidence="2 3" key="1">
    <citation type="journal article" date="2020" name="ISME J.">
        <title>Uncovering the hidden diversity of litter-decomposition mechanisms in mushroom-forming fungi.</title>
        <authorList>
            <person name="Floudas D."/>
            <person name="Bentzer J."/>
            <person name="Ahren D."/>
            <person name="Johansson T."/>
            <person name="Persson P."/>
            <person name="Tunlid A."/>
        </authorList>
    </citation>
    <scope>NUCLEOTIDE SEQUENCE [LARGE SCALE GENOMIC DNA]</scope>
    <source>
        <strain evidence="2 3">CBS 661.87</strain>
    </source>
</reference>
<feature type="region of interest" description="Disordered" evidence="1">
    <location>
        <begin position="79"/>
        <end position="160"/>
    </location>
</feature>
<sequence length="160" mass="16580">MTARFDPGARPIFSNYCDRHKSLQMKIFLSQFQSTPCVPLHLLAALKHWSSTMPLIRSRLLPAMSNSRVFRRISYTLAGSSSDSADVVQDAAQASGASENASDGAPACPDGAAAGNEPPTQAECAGGGTDAVQRVEEEKNTDAAAGNSGGAQPAKSQAGA</sequence>
<evidence type="ECO:0000313" key="3">
    <source>
        <dbReference type="Proteomes" id="UP000565441"/>
    </source>
</evidence>
<organism evidence="2 3">
    <name type="scientific">Tricholomella constricta</name>
    <dbReference type="NCBI Taxonomy" id="117010"/>
    <lineage>
        <taxon>Eukaryota</taxon>
        <taxon>Fungi</taxon>
        <taxon>Dikarya</taxon>
        <taxon>Basidiomycota</taxon>
        <taxon>Agaricomycotina</taxon>
        <taxon>Agaricomycetes</taxon>
        <taxon>Agaricomycetidae</taxon>
        <taxon>Agaricales</taxon>
        <taxon>Tricholomatineae</taxon>
        <taxon>Lyophyllaceae</taxon>
        <taxon>Tricholomella</taxon>
    </lineage>
</organism>
<comment type="caution">
    <text evidence="2">The sequence shown here is derived from an EMBL/GenBank/DDBJ whole genome shotgun (WGS) entry which is preliminary data.</text>
</comment>
<feature type="compositionally biased region" description="Low complexity" evidence="1">
    <location>
        <begin position="79"/>
        <end position="115"/>
    </location>
</feature>
<name>A0A8H5GKN7_9AGAR</name>
<proteinExistence type="predicted"/>
<dbReference type="EMBL" id="JAACJP010000084">
    <property type="protein sequence ID" value="KAF5366480.1"/>
    <property type="molecule type" value="Genomic_DNA"/>
</dbReference>
<accession>A0A8H5GKN7</accession>
<dbReference type="AlphaFoldDB" id="A0A8H5GKN7"/>
<evidence type="ECO:0000313" key="2">
    <source>
        <dbReference type="EMBL" id="KAF5366480.1"/>
    </source>
</evidence>
<evidence type="ECO:0000256" key="1">
    <source>
        <dbReference type="SAM" id="MobiDB-lite"/>
    </source>
</evidence>